<evidence type="ECO:0000256" key="2">
    <source>
        <dbReference type="ARBA" id="ARBA00003968"/>
    </source>
</evidence>
<feature type="non-terminal residue" evidence="12">
    <location>
        <position position="108"/>
    </location>
</feature>
<comment type="subunit">
    <text evidence="6">Homodimer.</text>
</comment>
<evidence type="ECO:0000256" key="11">
    <source>
        <dbReference type="ARBA" id="ARBA00022726"/>
    </source>
</evidence>
<dbReference type="Gene3D" id="3.40.50.2020">
    <property type="match status" value="1"/>
</dbReference>
<dbReference type="GO" id="GO:0003999">
    <property type="term" value="F:adenine phosphoribosyltransferase activity"/>
    <property type="evidence" value="ECO:0007669"/>
    <property type="project" value="UniProtKB-EC"/>
</dbReference>
<comment type="pathway">
    <text evidence="4">Purine metabolism; AMP biosynthesis via salvage pathway; AMP from adenine: step 1/1.</text>
</comment>
<dbReference type="GO" id="GO:0005737">
    <property type="term" value="C:cytoplasm"/>
    <property type="evidence" value="ECO:0007669"/>
    <property type="project" value="UniProtKB-SubCell"/>
</dbReference>
<keyword evidence="10" id="KW-0808">Transferase</keyword>
<evidence type="ECO:0000256" key="10">
    <source>
        <dbReference type="ARBA" id="ARBA00022679"/>
    </source>
</evidence>
<dbReference type="EMBL" id="UINC01106936">
    <property type="protein sequence ID" value="SVC71945.1"/>
    <property type="molecule type" value="Genomic_DNA"/>
</dbReference>
<evidence type="ECO:0000313" key="12">
    <source>
        <dbReference type="EMBL" id="SVC71945.1"/>
    </source>
</evidence>
<evidence type="ECO:0000256" key="3">
    <source>
        <dbReference type="ARBA" id="ARBA00004496"/>
    </source>
</evidence>
<comment type="function">
    <text evidence="2">Catalyzes a salvage reaction resulting in the formation of AMP, that is energically less costly than de novo synthesis.</text>
</comment>
<evidence type="ECO:0000256" key="8">
    <source>
        <dbReference type="ARBA" id="ARBA00022490"/>
    </source>
</evidence>
<evidence type="ECO:0000256" key="1">
    <source>
        <dbReference type="ARBA" id="ARBA00000868"/>
    </source>
</evidence>
<dbReference type="CDD" id="cd06223">
    <property type="entry name" value="PRTases_typeI"/>
    <property type="match status" value="1"/>
</dbReference>
<protein>
    <recommendedName>
        <fullName evidence="7">adenine phosphoribosyltransferase</fullName>
        <ecNumber evidence="7">2.4.2.7</ecNumber>
    </recommendedName>
</protein>
<dbReference type="AlphaFoldDB" id="A0A382PH33"/>
<proteinExistence type="inferred from homology"/>
<evidence type="ECO:0000256" key="4">
    <source>
        <dbReference type="ARBA" id="ARBA00004659"/>
    </source>
</evidence>
<dbReference type="InterPro" id="IPR029057">
    <property type="entry name" value="PRTase-like"/>
</dbReference>
<dbReference type="PANTHER" id="PTHR11776">
    <property type="entry name" value="ADENINE PHOSPHORIBOSYLTRANSFERASE"/>
    <property type="match status" value="1"/>
</dbReference>
<comment type="subcellular location">
    <subcellularLocation>
        <location evidence="3">Cytoplasm</location>
    </subcellularLocation>
</comment>
<organism evidence="12">
    <name type="scientific">marine metagenome</name>
    <dbReference type="NCBI Taxonomy" id="408172"/>
    <lineage>
        <taxon>unclassified sequences</taxon>
        <taxon>metagenomes</taxon>
        <taxon>ecological metagenomes</taxon>
    </lineage>
</organism>
<dbReference type="InterPro" id="IPR050120">
    <property type="entry name" value="Adenine_PRTase"/>
</dbReference>
<keyword evidence="8" id="KW-0963">Cytoplasm</keyword>
<dbReference type="NCBIfam" id="NF002636">
    <property type="entry name" value="PRK02304.1-5"/>
    <property type="match status" value="1"/>
</dbReference>
<evidence type="ECO:0000256" key="5">
    <source>
        <dbReference type="ARBA" id="ARBA00008391"/>
    </source>
</evidence>
<dbReference type="EC" id="2.4.2.7" evidence="7"/>
<reference evidence="12" key="1">
    <citation type="submission" date="2018-05" db="EMBL/GenBank/DDBJ databases">
        <authorList>
            <person name="Lanie J.A."/>
            <person name="Ng W.-L."/>
            <person name="Kazmierczak K.M."/>
            <person name="Andrzejewski T.M."/>
            <person name="Davidsen T.M."/>
            <person name="Wayne K.J."/>
            <person name="Tettelin H."/>
            <person name="Glass J.I."/>
            <person name="Rusch D."/>
            <person name="Podicherti R."/>
            <person name="Tsui H.-C.T."/>
            <person name="Winkler M.E."/>
        </authorList>
    </citation>
    <scope>NUCLEOTIDE SEQUENCE</scope>
</reference>
<evidence type="ECO:0000256" key="6">
    <source>
        <dbReference type="ARBA" id="ARBA00011738"/>
    </source>
</evidence>
<name>A0A382PH33_9ZZZZ</name>
<dbReference type="PANTHER" id="PTHR11776:SF7">
    <property type="entry name" value="PHOSPHORIBOSYLTRANSFERASE DOMAIN-CONTAINING PROTEIN"/>
    <property type="match status" value="1"/>
</dbReference>
<evidence type="ECO:0000256" key="7">
    <source>
        <dbReference type="ARBA" id="ARBA00011893"/>
    </source>
</evidence>
<dbReference type="GO" id="GO:0006166">
    <property type="term" value="P:purine ribonucleoside salvage"/>
    <property type="evidence" value="ECO:0007669"/>
    <property type="project" value="UniProtKB-KW"/>
</dbReference>
<evidence type="ECO:0000256" key="9">
    <source>
        <dbReference type="ARBA" id="ARBA00022676"/>
    </source>
</evidence>
<keyword evidence="11" id="KW-0660">Purine salvage</keyword>
<accession>A0A382PH33</accession>
<comment type="catalytic activity">
    <reaction evidence="1">
        <text>AMP + diphosphate = 5-phospho-alpha-D-ribose 1-diphosphate + adenine</text>
        <dbReference type="Rhea" id="RHEA:16609"/>
        <dbReference type="ChEBI" id="CHEBI:16708"/>
        <dbReference type="ChEBI" id="CHEBI:33019"/>
        <dbReference type="ChEBI" id="CHEBI:58017"/>
        <dbReference type="ChEBI" id="CHEBI:456215"/>
        <dbReference type="EC" id="2.4.2.7"/>
    </reaction>
</comment>
<gene>
    <name evidence="12" type="ORF">METZ01_LOCUS324799</name>
</gene>
<dbReference type="InterPro" id="IPR000836">
    <property type="entry name" value="PRTase_dom"/>
</dbReference>
<dbReference type="SUPFAM" id="SSF53271">
    <property type="entry name" value="PRTase-like"/>
    <property type="match status" value="1"/>
</dbReference>
<sequence>MTIKSRIRTIPNFPKEGIMFRDISTLLSDPEGLQIVVKSLQERYQNRNDIDLVVGVEARGFIFGSLLAYALNKGFIMIRKPGKLPGHTISQEYQLEYGVDKMEIHSDA</sequence>
<keyword evidence="9" id="KW-0328">Glycosyltransferase</keyword>
<comment type="similarity">
    <text evidence="5">Belongs to the purine/pyrimidine phosphoribosyltransferase family.</text>
</comment>
<dbReference type="FunFam" id="3.40.50.2020:FF:000004">
    <property type="entry name" value="Adenine phosphoribosyltransferase"/>
    <property type="match status" value="1"/>
</dbReference>